<organism evidence="2 3">
    <name type="scientific">Ahrensia marina</name>
    <dbReference type="NCBI Taxonomy" id="1514904"/>
    <lineage>
        <taxon>Bacteria</taxon>
        <taxon>Pseudomonadati</taxon>
        <taxon>Pseudomonadota</taxon>
        <taxon>Alphaproteobacteria</taxon>
        <taxon>Hyphomicrobiales</taxon>
        <taxon>Ahrensiaceae</taxon>
        <taxon>Ahrensia</taxon>
    </lineage>
</organism>
<sequence>MNEESLNPEKSGRYWLLKGMREAICLPTFLLMCAFVGFAGLARENGITMLQALVMTSTIWALPACVVLITAIANGATLIAAFIAVTLSSARMMPMAIALIPEMRTKKTRTWVLLLLSHFIAITAWVIALRRFKDVPKQYRTYYFGGLGGTITLINQFVVLGVYLSANSFPPQVLGVLFFLTPIYFLTSLWGSARETTGKIAMVVGLLMGPFFYLNLPGLDLLATGFIGGTIAYFIGRFMRARNAKGET</sequence>
<dbReference type="OrthoDB" id="7675159at2"/>
<keyword evidence="1" id="KW-0812">Transmembrane</keyword>
<protein>
    <submittedName>
        <fullName evidence="2">AzlC family protein</fullName>
    </submittedName>
</protein>
<gene>
    <name evidence="2" type="ORF">SU32_07005</name>
</gene>
<keyword evidence="1" id="KW-0472">Membrane</keyword>
<feature type="transmembrane region" description="Helical" evidence="1">
    <location>
        <begin position="53"/>
        <end position="73"/>
    </location>
</feature>
<comment type="caution">
    <text evidence="2">The sequence shown here is derived from an EMBL/GenBank/DDBJ whole genome shotgun (WGS) entry which is preliminary data.</text>
</comment>
<reference evidence="2 3" key="1">
    <citation type="submission" date="2015-01" db="EMBL/GenBank/DDBJ databases">
        <title>Ahrensia donghaiensis sp. nov., a novel dimethylsulphoniopropionate-cleavage bacterium isolated from seawater and emended descriptions of the genus Ahrensia and Ahrensia kielensis.</title>
        <authorList>
            <person name="Liu J."/>
        </authorList>
    </citation>
    <scope>NUCLEOTIDE SEQUENCE [LARGE SCALE GENOMIC DNA]</scope>
    <source>
        <strain evidence="2 3">LZD062</strain>
    </source>
</reference>
<dbReference type="PATRIC" id="fig|1514904.3.peg.3437"/>
<proteinExistence type="predicted"/>
<feature type="transmembrane region" description="Helical" evidence="1">
    <location>
        <begin position="211"/>
        <end position="235"/>
    </location>
</feature>
<name>A0A0N0VLX5_9HYPH</name>
<evidence type="ECO:0000313" key="3">
    <source>
        <dbReference type="Proteomes" id="UP000038011"/>
    </source>
</evidence>
<feature type="transmembrane region" description="Helical" evidence="1">
    <location>
        <begin position="79"/>
        <end position="99"/>
    </location>
</feature>
<dbReference type="RefSeq" id="WP_053998647.1">
    <property type="nucleotide sequence ID" value="NZ_JXMU01000009.1"/>
</dbReference>
<dbReference type="Pfam" id="PF03591">
    <property type="entry name" value="AzlC"/>
    <property type="match status" value="1"/>
</dbReference>
<dbReference type="EMBL" id="JXMU01000009">
    <property type="protein sequence ID" value="KPB01621.1"/>
    <property type="molecule type" value="Genomic_DNA"/>
</dbReference>
<keyword evidence="3" id="KW-1185">Reference proteome</keyword>
<dbReference type="AlphaFoldDB" id="A0A0N0VLX5"/>
<feature type="transmembrane region" description="Helical" evidence="1">
    <location>
        <begin position="142"/>
        <end position="166"/>
    </location>
</feature>
<feature type="transmembrane region" description="Helical" evidence="1">
    <location>
        <begin position="173"/>
        <end position="191"/>
    </location>
</feature>
<accession>A0A0N0VLX5</accession>
<evidence type="ECO:0000256" key="1">
    <source>
        <dbReference type="SAM" id="Phobius"/>
    </source>
</evidence>
<dbReference type="STRING" id="1514904.SU32_07005"/>
<keyword evidence="1" id="KW-1133">Transmembrane helix</keyword>
<dbReference type="Proteomes" id="UP000038011">
    <property type="component" value="Unassembled WGS sequence"/>
</dbReference>
<dbReference type="InterPro" id="IPR011606">
    <property type="entry name" value="Brnchd-chn_aa_trnsp_permease"/>
</dbReference>
<evidence type="ECO:0000313" key="2">
    <source>
        <dbReference type="EMBL" id="KPB01621.1"/>
    </source>
</evidence>
<feature type="transmembrane region" description="Helical" evidence="1">
    <location>
        <begin position="111"/>
        <end position="130"/>
    </location>
</feature>
<feature type="transmembrane region" description="Helical" evidence="1">
    <location>
        <begin position="20"/>
        <end position="41"/>
    </location>
</feature>